<dbReference type="AlphaFoldDB" id="A0A557QGE8"/>
<dbReference type="SUPFAM" id="SSF52833">
    <property type="entry name" value="Thioredoxin-like"/>
    <property type="match status" value="1"/>
</dbReference>
<feature type="signal peptide" evidence="1">
    <location>
        <begin position="1"/>
        <end position="20"/>
    </location>
</feature>
<feature type="chain" id="PRO_5022117183" evidence="1">
    <location>
        <begin position="21"/>
        <end position="162"/>
    </location>
</feature>
<protein>
    <submittedName>
        <fullName evidence="2">TlpA family protein disulfide reductase</fullName>
    </submittedName>
</protein>
<comment type="caution">
    <text evidence="2">The sequence shown here is derived from an EMBL/GenBank/DDBJ whole genome shotgun (WGS) entry which is preliminary data.</text>
</comment>
<evidence type="ECO:0000256" key="1">
    <source>
        <dbReference type="SAM" id="SignalP"/>
    </source>
</evidence>
<proteinExistence type="predicted"/>
<reference evidence="2 3" key="1">
    <citation type="submission" date="2019-07" db="EMBL/GenBank/DDBJ databases">
        <title>The pathways for chlorine oxyanion respiration interact through the shared metabolite chlorate.</title>
        <authorList>
            <person name="Barnum T.P."/>
            <person name="Cheng Y."/>
            <person name="Hill K.A."/>
            <person name="Lucas L.N."/>
            <person name="Carlson H.K."/>
            <person name="Coates J.D."/>
        </authorList>
    </citation>
    <scope>NUCLEOTIDE SEQUENCE [LARGE SCALE GENOMIC DNA]</scope>
    <source>
        <strain evidence="2 3">SFB-3</strain>
    </source>
</reference>
<organism evidence="2 3">
    <name type="scientific">Denitromonas halophila</name>
    <dbReference type="NCBI Taxonomy" id="1629404"/>
    <lineage>
        <taxon>Bacteria</taxon>
        <taxon>Pseudomonadati</taxon>
        <taxon>Pseudomonadota</taxon>
        <taxon>Betaproteobacteria</taxon>
        <taxon>Rhodocyclales</taxon>
        <taxon>Zoogloeaceae</taxon>
        <taxon>Denitromonas</taxon>
    </lineage>
</organism>
<sequence length="162" mass="18122">MKRLAALFVGLLLLARPAFAEFNPFGTDSLAQIETRRAGSDFVLVLWSVDCPPCLKELALFGTLTDARARQRLVLIVTDDPERHAEADALLARFKLTDLEHWAFDATEPERLRQRVDPAWFGELPRSYHYPAGQPRQARSGLIDAPTLGRWLGTSIPSTGHD</sequence>
<dbReference type="Proteomes" id="UP000319502">
    <property type="component" value="Unassembled WGS sequence"/>
</dbReference>
<keyword evidence="1" id="KW-0732">Signal</keyword>
<gene>
    <name evidence="2" type="ORF">FHP91_18925</name>
</gene>
<dbReference type="EMBL" id="VMNK01000018">
    <property type="protein sequence ID" value="TVO51970.1"/>
    <property type="molecule type" value="Genomic_DNA"/>
</dbReference>
<name>A0A557QGE8_9RHOO</name>
<dbReference type="InterPro" id="IPR036249">
    <property type="entry name" value="Thioredoxin-like_sf"/>
</dbReference>
<accession>A0A557QGE8</accession>
<keyword evidence="3" id="KW-1185">Reference proteome</keyword>
<evidence type="ECO:0000313" key="3">
    <source>
        <dbReference type="Proteomes" id="UP000319502"/>
    </source>
</evidence>
<dbReference type="OrthoDB" id="5956088at2"/>
<evidence type="ECO:0000313" key="2">
    <source>
        <dbReference type="EMBL" id="TVO51970.1"/>
    </source>
</evidence>
<dbReference type="RefSeq" id="WP_144311058.1">
    <property type="nucleotide sequence ID" value="NZ_VMNK01000018.1"/>
</dbReference>